<evidence type="ECO:0000313" key="2">
    <source>
        <dbReference type="Proteomes" id="UP000067626"/>
    </source>
</evidence>
<dbReference type="STRING" id="52.CMC5_069950"/>
<gene>
    <name evidence="1" type="ORF">CMC5_069950</name>
</gene>
<dbReference type="AlphaFoldDB" id="A0A0K1EQ68"/>
<dbReference type="EMBL" id="CP012159">
    <property type="protein sequence ID" value="AKT42768.1"/>
    <property type="molecule type" value="Genomic_DNA"/>
</dbReference>
<keyword evidence="2" id="KW-1185">Reference proteome</keyword>
<reference evidence="1 2" key="1">
    <citation type="submission" date="2015-07" db="EMBL/GenBank/DDBJ databases">
        <title>Genome analysis of myxobacterium Chondromyces crocatus Cm c5 reveals a high potential for natural compound synthesis and the genetic basis for the loss of fruiting body formation.</title>
        <authorList>
            <person name="Zaburannyi N."/>
            <person name="Bunk B."/>
            <person name="Maier J."/>
            <person name="Overmann J."/>
            <person name="Mueller R."/>
        </authorList>
    </citation>
    <scope>NUCLEOTIDE SEQUENCE [LARGE SCALE GENOMIC DNA]</scope>
    <source>
        <strain evidence="1 2">Cm c5</strain>
    </source>
</reference>
<accession>A0A0K1EQ68</accession>
<dbReference type="RefSeq" id="WP_050434343.1">
    <property type="nucleotide sequence ID" value="NZ_CP012159.1"/>
</dbReference>
<dbReference type="Proteomes" id="UP000067626">
    <property type="component" value="Chromosome"/>
</dbReference>
<proteinExistence type="predicted"/>
<organism evidence="1 2">
    <name type="scientific">Chondromyces crocatus</name>
    <dbReference type="NCBI Taxonomy" id="52"/>
    <lineage>
        <taxon>Bacteria</taxon>
        <taxon>Pseudomonadati</taxon>
        <taxon>Myxococcota</taxon>
        <taxon>Polyangia</taxon>
        <taxon>Polyangiales</taxon>
        <taxon>Polyangiaceae</taxon>
        <taxon>Chondromyces</taxon>
    </lineage>
</organism>
<evidence type="ECO:0000313" key="1">
    <source>
        <dbReference type="EMBL" id="AKT42768.1"/>
    </source>
</evidence>
<sequence>MVWRRWPPSPPHGCCAFVVPGSWRLVTPESCTFVAHDGGAFVTFAAHDGGAFVTFAAHDGGAFVVPEMRAWQRRSRRSTVHGGAKQVRYGAAVFSEGWR</sequence>
<name>A0A0K1EQ68_CHOCO</name>
<dbReference type="KEGG" id="ccro:CMC5_069950"/>
<protein>
    <submittedName>
        <fullName evidence="1">Uncharacterized protein</fullName>
    </submittedName>
</protein>